<gene>
    <name evidence="2" type="ORF">GUJ93_ZPchr0008g13383</name>
</gene>
<keyword evidence="3" id="KW-1185">Reference proteome</keyword>
<evidence type="ECO:0000313" key="3">
    <source>
        <dbReference type="Proteomes" id="UP000729402"/>
    </source>
</evidence>
<feature type="compositionally biased region" description="Basic and acidic residues" evidence="1">
    <location>
        <begin position="75"/>
        <end position="90"/>
    </location>
</feature>
<reference evidence="2" key="2">
    <citation type="submission" date="2021-02" db="EMBL/GenBank/DDBJ databases">
        <authorList>
            <person name="Kimball J.A."/>
            <person name="Haas M.W."/>
            <person name="Macchietto M."/>
            <person name="Kono T."/>
            <person name="Duquette J."/>
            <person name="Shao M."/>
        </authorList>
    </citation>
    <scope>NUCLEOTIDE SEQUENCE</scope>
    <source>
        <tissue evidence="2">Fresh leaf tissue</tissue>
    </source>
</reference>
<reference evidence="2" key="1">
    <citation type="journal article" date="2021" name="bioRxiv">
        <title>Whole Genome Assembly and Annotation of Northern Wild Rice, Zizania palustris L., Supports a Whole Genome Duplication in the Zizania Genus.</title>
        <authorList>
            <person name="Haas M."/>
            <person name="Kono T."/>
            <person name="Macchietto M."/>
            <person name="Millas R."/>
            <person name="McGilp L."/>
            <person name="Shao M."/>
            <person name="Duquette J."/>
            <person name="Hirsch C.N."/>
            <person name="Kimball J."/>
        </authorList>
    </citation>
    <scope>NUCLEOTIDE SEQUENCE</scope>
    <source>
        <tissue evidence="2">Fresh leaf tissue</tissue>
    </source>
</reference>
<name>A0A8J5RAJ8_ZIZPA</name>
<comment type="caution">
    <text evidence="2">The sequence shown here is derived from an EMBL/GenBank/DDBJ whole genome shotgun (WGS) entry which is preliminary data.</text>
</comment>
<proteinExistence type="predicted"/>
<evidence type="ECO:0000313" key="2">
    <source>
        <dbReference type="EMBL" id="KAG8045792.1"/>
    </source>
</evidence>
<sequence length="90" mass="10188">MPRHRQSHRRHTVSAVLPSHNRRASDQIFPLHAKSKPQPPDLGVGCHKPTHSPLLARWGEEEKGPASTFLATTEDPGRELRQRPEPPPER</sequence>
<dbReference type="Proteomes" id="UP000729402">
    <property type="component" value="Unassembled WGS sequence"/>
</dbReference>
<feature type="region of interest" description="Disordered" evidence="1">
    <location>
        <begin position="1"/>
        <end position="90"/>
    </location>
</feature>
<organism evidence="2 3">
    <name type="scientific">Zizania palustris</name>
    <name type="common">Northern wild rice</name>
    <dbReference type="NCBI Taxonomy" id="103762"/>
    <lineage>
        <taxon>Eukaryota</taxon>
        <taxon>Viridiplantae</taxon>
        <taxon>Streptophyta</taxon>
        <taxon>Embryophyta</taxon>
        <taxon>Tracheophyta</taxon>
        <taxon>Spermatophyta</taxon>
        <taxon>Magnoliopsida</taxon>
        <taxon>Liliopsida</taxon>
        <taxon>Poales</taxon>
        <taxon>Poaceae</taxon>
        <taxon>BOP clade</taxon>
        <taxon>Oryzoideae</taxon>
        <taxon>Oryzeae</taxon>
        <taxon>Zizaniinae</taxon>
        <taxon>Zizania</taxon>
    </lineage>
</organism>
<evidence type="ECO:0000256" key="1">
    <source>
        <dbReference type="SAM" id="MobiDB-lite"/>
    </source>
</evidence>
<feature type="compositionally biased region" description="Basic residues" evidence="1">
    <location>
        <begin position="1"/>
        <end position="12"/>
    </location>
</feature>
<dbReference type="EMBL" id="JAAALK010000290">
    <property type="protein sequence ID" value="KAG8045792.1"/>
    <property type="molecule type" value="Genomic_DNA"/>
</dbReference>
<protein>
    <submittedName>
        <fullName evidence="2">Uncharacterized protein</fullName>
    </submittedName>
</protein>
<accession>A0A8J5RAJ8</accession>
<dbReference type="AlphaFoldDB" id="A0A8J5RAJ8"/>